<dbReference type="SUPFAM" id="SSF88659">
    <property type="entry name" value="Sigma3 and sigma4 domains of RNA polymerase sigma factors"/>
    <property type="match status" value="1"/>
</dbReference>
<gene>
    <name evidence="8" type="ORF">J2S63_001191</name>
</gene>
<dbReference type="Pfam" id="PF04542">
    <property type="entry name" value="Sigma70_r2"/>
    <property type="match status" value="1"/>
</dbReference>
<keyword evidence="2" id="KW-0805">Transcription regulation</keyword>
<dbReference type="EMBL" id="JAVDYG010000001">
    <property type="protein sequence ID" value="MDR7361638.1"/>
    <property type="molecule type" value="Genomic_DNA"/>
</dbReference>
<dbReference type="CDD" id="cd06171">
    <property type="entry name" value="Sigma70_r4"/>
    <property type="match status" value="1"/>
</dbReference>
<dbReference type="Proteomes" id="UP001183648">
    <property type="component" value="Unassembled WGS sequence"/>
</dbReference>
<dbReference type="InterPro" id="IPR013324">
    <property type="entry name" value="RNA_pol_sigma_r3/r4-like"/>
</dbReference>
<dbReference type="InterPro" id="IPR014325">
    <property type="entry name" value="RNA_pol_sigma-E_actinobac"/>
</dbReference>
<dbReference type="PANTHER" id="PTHR43133">
    <property type="entry name" value="RNA POLYMERASE ECF-TYPE SIGMA FACTO"/>
    <property type="match status" value="1"/>
</dbReference>
<proteinExistence type="inferred from homology"/>
<evidence type="ECO:0000259" key="7">
    <source>
        <dbReference type="Pfam" id="PF08281"/>
    </source>
</evidence>
<dbReference type="Gene3D" id="1.10.10.10">
    <property type="entry name" value="Winged helix-like DNA-binding domain superfamily/Winged helix DNA-binding domain"/>
    <property type="match status" value="1"/>
</dbReference>
<comment type="similarity">
    <text evidence="1">Belongs to the sigma-70 factor family. ECF subfamily.</text>
</comment>
<dbReference type="InterPro" id="IPR036388">
    <property type="entry name" value="WH-like_DNA-bd_sf"/>
</dbReference>
<evidence type="ECO:0000256" key="3">
    <source>
        <dbReference type="ARBA" id="ARBA00023082"/>
    </source>
</evidence>
<evidence type="ECO:0000256" key="4">
    <source>
        <dbReference type="ARBA" id="ARBA00023125"/>
    </source>
</evidence>
<keyword evidence="5" id="KW-0804">Transcription</keyword>
<organism evidence="8 9">
    <name type="scientific">Nocardioides marmoribigeumensis</name>
    <dbReference type="NCBI Taxonomy" id="433649"/>
    <lineage>
        <taxon>Bacteria</taxon>
        <taxon>Bacillati</taxon>
        <taxon>Actinomycetota</taxon>
        <taxon>Actinomycetes</taxon>
        <taxon>Propionibacteriales</taxon>
        <taxon>Nocardioidaceae</taxon>
        <taxon>Nocardioides</taxon>
    </lineage>
</organism>
<dbReference type="Gene3D" id="1.10.1740.10">
    <property type="match status" value="1"/>
</dbReference>
<keyword evidence="9" id="KW-1185">Reference proteome</keyword>
<evidence type="ECO:0000313" key="9">
    <source>
        <dbReference type="Proteomes" id="UP001183648"/>
    </source>
</evidence>
<dbReference type="InterPro" id="IPR014284">
    <property type="entry name" value="RNA_pol_sigma-70_dom"/>
</dbReference>
<feature type="domain" description="RNA polymerase sigma-70 region 2" evidence="6">
    <location>
        <begin position="32"/>
        <end position="89"/>
    </location>
</feature>
<keyword evidence="3" id="KW-0731">Sigma factor</keyword>
<name>A0ABU2BSN4_9ACTN</name>
<dbReference type="InterPro" id="IPR013325">
    <property type="entry name" value="RNA_pol_sigma_r2"/>
</dbReference>
<dbReference type="NCBIfam" id="TIGR02937">
    <property type="entry name" value="sigma70-ECF"/>
    <property type="match status" value="1"/>
</dbReference>
<dbReference type="Pfam" id="PF08281">
    <property type="entry name" value="Sigma70_r4_2"/>
    <property type="match status" value="1"/>
</dbReference>
<evidence type="ECO:0000256" key="5">
    <source>
        <dbReference type="ARBA" id="ARBA00023163"/>
    </source>
</evidence>
<protein>
    <submittedName>
        <fullName evidence="8">RNA polymerase sigma-70 factor (Sigma-E family)</fullName>
    </submittedName>
</protein>
<reference evidence="8 9" key="1">
    <citation type="submission" date="2023-07" db="EMBL/GenBank/DDBJ databases">
        <title>Sequencing the genomes of 1000 actinobacteria strains.</title>
        <authorList>
            <person name="Klenk H.-P."/>
        </authorList>
    </citation>
    <scope>NUCLEOTIDE SEQUENCE [LARGE SCALE GENOMIC DNA]</scope>
    <source>
        <strain evidence="8 9">DSM 19426</strain>
    </source>
</reference>
<dbReference type="PANTHER" id="PTHR43133:SF50">
    <property type="entry name" value="ECF RNA POLYMERASE SIGMA FACTOR SIGM"/>
    <property type="match status" value="1"/>
</dbReference>
<comment type="caution">
    <text evidence="8">The sequence shown here is derived from an EMBL/GenBank/DDBJ whole genome shotgun (WGS) entry which is preliminary data.</text>
</comment>
<accession>A0ABU2BSN4</accession>
<dbReference type="InterPro" id="IPR013249">
    <property type="entry name" value="RNA_pol_sigma70_r4_t2"/>
</dbReference>
<dbReference type="InterPro" id="IPR039425">
    <property type="entry name" value="RNA_pol_sigma-70-like"/>
</dbReference>
<evidence type="ECO:0000259" key="6">
    <source>
        <dbReference type="Pfam" id="PF04542"/>
    </source>
</evidence>
<evidence type="ECO:0000256" key="1">
    <source>
        <dbReference type="ARBA" id="ARBA00010641"/>
    </source>
</evidence>
<evidence type="ECO:0000256" key="2">
    <source>
        <dbReference type="ARBA" id="ARBA00023015"/>
    </source>
</evidence>
<dbReference type="RefSeq" id="WP_310299881.1">
    <property type="nucleotide sequence ID" value="NZ_BAAAPS010000001.1"/>
</dbReference>
<keyword evidence="4" id="KW-0238">DNA-binding</keyword>
<evidence type="ECO:0000313" key="8">
    <source>
        <dbReference type="EMBL" id="MDR7361638.1"/>
    </source>
</evidence>
<sequence length="183" mass="20276">MDGQTVTARPPTAPSPEEGFEDWVLASGARHKRLAYLLTGDLHEAEDLLQTAYAKVLPRWSRVSAYDSPDAYVRRVMVNLRTSRWRRLRDREWTTEAVPEPRSSTPDLSSLVVESDALLLALRRLPARQRAAVVLRHWCDLSEAETASVMGCSPGTVKSTTSRGLAALRGHLTDPDLREGGTA</sequence>
<dbReference type="InterPro" id="IPR007627">
    <property type="entry name" value="RNA_pol_sigma70_r2"/>
</dbReference>
<dbReference type="NCBIfam" id="TIGR02983">
    <property type="entry name" value="SigE-fam_strep"/>
    <property type="match status" value="1"/>
</dbReference>
<dbReference type="SUPFAM" id="SSF88946">
    <property type="entry name" value="Sigma2 domain of RNA polymerase sigma factors"/>
    <property type="match status" value="1"/>
</dbReference>
<feature type="domain" description="RNA polymerase sigma factor 70 region 4 type 2" evidence="7">
    <location>
        <begin position="116"/>
        <end position="168"/>
    </location>
</feature>